<protein>
    <submittedName>
        <fullName evidence="1">DUF2971 domain-containing protein</fullName>
    </submittedName>
</protein>
<sequence length="271" mass="31958">MGKIIYHYCHVEAFRAIIQNKKLWLSSVYNLNDYKEIHWINDKVNSKLERVRNKDNFSKYKAFEDIFNKQLPSVYIASFSQGSDLLSQWRAYANDGYGVAIGFNSDYFKTNNLVHTTEVLYDENLQEEQIDVIFKPLENIENDIDFQSTKFKEICKEVISNINNLAAKSKNELFEEEKEVRLIHNPIIIDDKENEEFIFKNNLSNMMFRAVCGNLIPYFEFDFNKNIENTPAIIEIIRGPKNRFIDKEIKIFLSNNGFYNVDIKSSKSSYR</sequence>
<gene>
    <name evidence="1" type="ORF">NJU99_12330</name>
</gene>
<dbReference type="Proteomes" id="UP001060012">
    <property type="component" value="Chromosome"/>
</dbReference>
<evidence type="ECO:0000313" key="2">
    <source>
        <dbReference type="Proteomes" id="UP001060012"/>
    </source>
</evidence>
<evidence type="ECO:0000313" key="1">
    <source>
        <dbReference type="EMBL" id="UTJ06031.1"/>
    </source>
</evidence>
<keyword evidence="2" id="KW-1185">Reference proteome</keyword>
<dbReference type="EMBL" id="CP100595">
    <property type="protein sequence ID" value="UTJ06031.1"/>
    <property type="molecule type" value="Genomic_DNA"/>
</dbReference>
<reference evidence="1" key="1">
    <citation type="submission" date="2022-07" db="EMBL/GenBank/DDBJ databases">
        <title>Arcobacter roscoffensis sp. nov., a marine bacterium isolated from coastal seawater collected from Roscoff, France.</title>
        <authorList>
            <person name="Pascual J."/>
            <person name="Lepeaux C."/>
            <person name="Methner A."/>
            <person name="Overmann J."/>
        </authorList>
    </citation>
    <scope>NUCLEOTIDE SEQUENCE</scope>
    <source>
        <strain evidence="1">ARW1-2F2</strain>
    </source>
</reference>
<proteinExistence type="predicted"/>
<accession>A0ABY5E1G4</accession>
<organism evidence="1 2">
    <name type="scientific">Arcobacter roscoffensis</name>
    <dbReference type="NCBI Taxonomy" id="2961520"/>
    <lineage>
        <taxon>Bacteria</taxon>
        <taxon>Pseudomonadati</taxon>
        <taxon>Campylobacterota</taxon>
        <taxon>Epsilonproteobacteria</taxon>
        <taxon>Campylobacterales</taxon>
        <taxon>Arcobacteraceae</taxon>
        <taxon>Arcobacter</taxon>
    </lineage>
</organism>
<dbReference type="RefSeq" id="WP_254576211.1">
    <property type="nucleotide sequence ID" value="NZ_CP100595.1"/>
</dbReference>
<name>A0ABY5E1G4_9BACT</name>
<dbReference type="Pfam" id="PF11185">
    <property type="entry name" value="DUF2971"/>
    <property type="match status" value="1"/>
</dbReference>
<dbReference type="InterPro" id="IPR021352">
    <property type="entry name" value="DUF2971"/>
</dbReference>